<feature type="region of interest" description="Disordered" evidence="10">
    <location>
        <begin position="782"/>
        <end position="819"/>
    </location>
</feature>
<name>A0A8J5JUI0_HOMAM</name>
<feature type="compositionally biased region" description="Low complexity" evidence="10">
    <location>
        <begin position="856"/>
        <end position="869"/>
    </location>
</feature>
<evidence type="ECO:0000256" key="7">
    <source>
        <dbReference type="ARBA" id="ARBA00023125"/>
    </source>
</evidence>
<evidence type="ECO:0000313" key="14">
    <source>
        <dbReference type="Proteomes" id="UP000747542"/>
    </source>
</evidence>
<evidence type="ECO:0000256" key="6">
    <source>
        <dbReference type="ARBA" id="ARBA00023015"/>
    </source>
</evidence>
<dbReference type="PANTHER" id="PTHR31576:SF2">
    <property type="entry name" value="TATA BOX-BINDING PROTEIN-ASSOCIATED FACTOR RNA POLYMERASE I SUBUNIT B"/>
    <property type="match status" value="1"/>
</dbReference>
<feature type="compositionally biased region" description="Low complexity" evidence="10">
    <location>
        <begin position="878"/>
        <end position="913"/>
    </location>
</feature>
<evidence type="ECO:0000256" key="1">
    <source>
        <dbReference type="ARBA" id="ARBA00004604"/>
    </source>
</evidence>
<keyword evidence="5" id="KW-0862">Zinc</keyword>
<evidence type="ECO:0000256" key="9">
    <source>
        <dbReference type="ARBA" id="ARBA00023242"/>
    </source>
</evidence>
<keyword evidence="9" id="KW-0539">Nucleus</keyword>
<evidence type="ECO:0000256" key="8">
    <source>
        <dbReference type="ARBA" id="ARBA00023163"/>
    </source>
</evidence>
<accession>A0A8J5JUI0</accession>
<feature type="compositionally biased region" description="Basic and acidic residues" evidence="10">
    <location>
        <begin position="65"/>
        <end position="74"/>
    </location>
</feature>
<feature type="region of interest" description="Disordered" evidence="10">
    <location>
        <begin position="65"/>
        <end position="88"/>
    </location>
</feature>
<dbReference type="Pfam" id="PF20645">
    <property type="entry name" value="Rrn7_cyclin_C"/>
    <property type="match status" value="1"/>
</dbReference>
<dbReference type="PANTHER" id="PTHR31576">
    <property type="entry name" value="TATA BOX-BINDING PROTEIN-ASSOCIATED FACTOR RNA POLYMERASE I SUBUNIT B"/>
    <property type="match status" value="1"/>
</dbReference>
<dbReference type="AlphaFoldDB" id="A0A8J5JUI0"/>
<dbReference type="GO" id="GO:0001164">
    <property type="term" value="F:RNA polymerase I core promoter sequence-specific DNA binding"/>
    <property type="evidence" value="ECO:0007669"/>
    <property type="project" value="InterPro"/>
</dbReference>
<dbReference type="EMBL" id="JAHLQT010029499">
    <property type="protein sequence ID" value="KAG7161324.1"/>
    <property type="molecule type" value="Genomic_DNA"/>
</dbReference>
<reference evidence="13" key="1">
    <citation type="journal article" date="2021" name="Sci. Adv.">
        <title>The American lobster genome reveals insights on longevity, neural, and immune adaptations.</title>
        <authorList>
            <person name="Polinski J.M."/>
            <person name="Zimin A.V."/>
            <person name="Clark K.F."/>
            <person name="Kohn A.B."/>
            <person name="Sadowski N."/>
            <person name="Timp W."/>
            <person name="Ptitsyn A."/>
            <person name="Khanna P."/>
            <person name="Romanova D.Y."/>
            <person name="Williams P."/>
            <person name="Greenwood S.J."/>
            <person name="Moroz L.L."/>
            <person name="Walt D.R."/>
            <person name="Bodnar A.G."/>
        </authorList>
    </citation>
    <scope>NUCLEOTIDE SEQUENCE</scope>
    <source>
        <strain evidence="13">GMGI-L3</strain>
    </source>
</reference>
<evidence type="ECO:0000313" key="13">
    <source>
        <dbReference type="EMBL" id="KAG7161324.1"/>
    </source>
</evidence>
<keyword evidence="3" id="KW-0479">Metal-binding</keyword>
<comment type="similarity">
    <text evidence="2">Belongs to the RRN7/TAF1B family.</text>
</comment>
<feature type="domain" description="FLYWCH-type" evidence="11">
    <location>
        <begin position="93"/>
        <end position="148"/>
    </location>
</feature>
<evidence type="ECO:0000259" key="11">
    <source>
        <dbReference type="Pfam" id="PF04500"/>
    </source>
</evidence>
<dbReference type="InterPro" id="IPR033599">
    <property type="entry name" value="TAF1B/Rrn7"/>
</dbReference>
<protein>
    <submittedName>
        <fullName evidence="13">TATA box-binding protein-associated factor RNA polymerase I subunit B-like</fullName>
    </submittedName>
</protein>
<feature type="domain" description="Rrn7/TAF1B C-terminal cyclin" evidence="12">
    <location>
        <begin position="497"/>
        <end position="626"/>
    </location>
</feature>
<dbReference type="Gene3D" id="2.20.25.240">
    <property type="match status" value="1"/>
</dbReference>
<comment type="caution">
    <text evidence="13">The sequence shown here is derived from an EMBL/GenBank/DDBJ whole genome shotgun (WGS) entry which is preliminary data.</text>
</comment>
<comment type="subcellular location">
    <subcellularLocation>
        <location evidence="1">Nucleus</location>
        <location evidence="1">Nucleolus</location>
    </subcellularLocation>
</comment>
<gene>
    <name evidence="13" type="primary">taf1b-L</name>
    <name evidence="13" type="ORF">Hamer_G013952</name>
</gene>
<evidence type="ECO:0000256" key="10">
    <source>
        <dbReference type="SAM" id="MobiDB-lite"/>
    </source>
</evidence>
<evidence type="ECO:0000256" key="2">
    <source>
        <dbReference type="ARBA" id="ARBA00006899"/>
    </source>
</evidence>
<evidence type="ECO:0000256" key="4">
    <source>
        <dbReference type="ARBA" id="ARBA00022771"/>
    </source>
</evidence>
<evidence type="ECO:0000259" key="12">
    <source>
        <dbReference type="Pfam" id="PF20645"/>
    </source>
</evidence>
<proteinExistence type="inferred from homology"/>
<dbReference type="GO" id="GO:0070860">
    <property type="term" value="C:RNA polymerase I core factor complex"/>
    <property type="evidence" value="ECO:0007669"/>
    <property type="project" value="InterPro"/>
</dbReference>
<keyword evidence="7" id="KW-0238">DNA-binding</keyword>
<feature type="compositionally biased region" description="Polar residues" evidence="10">
    <location>
        <begin position="804"/>
        <end position="817"/>
    </location>
</feature>
<keyword evidence="8" id="KW-0804">Transcription</keyword>
<keyword evidence="6" id="KW-0805">Transcription regulation</keyword>
<feature type="region of interest" description="Disordered" evidence="10">
    <location>
        <begin position="351"/>
        <end position="376"/>
    </location>
</feature>
<keyword evidence="4" id="KW-0863">Zinc-finger</keyword>
<dbReference type="InterPro" id="IPR048538">
    <property type="entry name" value="Rrn7_cyclin_C"/>
</dbReference>
<keyword evidence="14" id="KW-1185">Reference proteome</keyword>
<sequence length="1023" mass="116338">MSVKKEEQIMFDAYNVVLHEWMKVLRSLGASDHLPTIVFQLWVMYLHKLGVTFLSENTCVTDDKKCESEKKPDTRPLSPQQDPGEKNLHEAVFTRTRRGKLRLLYDGYTYCLLKTNGYEYWLCENTKECLGRLTVKNWKVMSSYKHCHSRKSEEEIQLLKAQACNDEVDGKLTKLSHSKVSGSLSMSSVISSTQNLNHKKPDFDTAVVNSRKSSRVGGRRYKKYTLISSDDSGDHISCSSGSDEEYTPYGKKRITGYIRDSRKHAQKMLKTRVIKRKIISSGDSLDTTYEEPLWSAWLSRYHKMLMKDEKVIINSEEGGAHWERSTEGQHQRPEEVNDEHFQLLEEDVKDEKEAWERNNEDSKIDDKKSETDEEGIPKEIDNENKLMKQLIKRRIRGKTKRRRRFPLPLKNRVSRLCHKTCKFTDSLSFQNFPYMMRVLLSLVYLAVLLGQEHFLLMDLLRWCQEGHLPYLSASYLVNSAVRGYVVNIYLMQKTLQVPSSSTVRKLALQMSIFLSLQGIPLPPVEGVIVHLVRLLRLPEQVITMAQELVALKGKEKHEKRKVTLELPSVESLAMAALVVSLKICCGINDLVEHHLSAVATRINAQLGSSHSFSPIFSWDDWKIYINKLQWFCTQVNPFSGFMSSMSEVSVYRKSSTFLPKLSQILTLCRSSPTIYMTGLAKYASLSSIVELQSWTLQEVFDEAFIGRATYDPLIGIVKQYTTPMSEEEAERSPDLLKIGQDLLQVSFNSHQLYWTQEITHIQQNLKECGSQIILIPVVYPKSQHGKDCNGNGNRESRSDEIGVASSNEVDSLDSSPHFSDYKDNCRTSTHWEQDFINSSLSPNFDNEDTNHNIFCSATDSSSPSTSSEGDGPKKNIFGSSTDGSSNSSDSKSSPHSNTNINSTSEDTSSASSVSKDDDQTKIDMTCASVDASSDSSDSESEKVEKILRNECHSSGNIVRIPMPVYRVWRSNSTKRNLVDVWNTLPTNFKWLITLGSLLCMVSKEELVNDVDILEELCYHPTCQ</sequence>
<evidence type="ECO:0000256" key="3">
    <source>
        <dbReference type="ARBA" id="ARBA00022723"/>
    </source>
</evidence>
<dbReference type="Pfam" id="PF04500">
    <property type="entry name" value="FLYWCH"/>
    <property type="match status" value="1"/>
</dbReference>
<dbReference type="InterPro" id="IPR007588">
    <property type="entry name" value="Znf_FLYWCH"/>
</dbReference>
<dbReference type="GO" id="GO:0008270">
    <property type="term" value="F:zinc ion binding"/>
    <property type="evidence" value="ECO:0007669"/>
    <property type="project" value="UniProtKB-KW"/>
</dbReference>
<dbReference type="Proteomes" id="UP000747542">
    <property type="component" value="Unassembled WGS sequence"/>
</dbReference>
<evidence type="ECO:0000256" key="5">
    <source>
        <dbReference type="ARBA" id="ARBA00022833"/>
    </source>
</evidence>
<dbReference type="GO" id="GO:0042790">
    <property type="term" value="P:nucleolar large rRNA transcription by RNA polymerase I"/>
    <property type="evidence" value="ECO:0007669"/>
    <property type="project" value="TreeGrafter"/>
</dbReference>
<organism evidence="13 14">
    <name type="scientific">Homarus americanus</name>
    <name type="common">American lobster</name>
    <dbReference type="NCBI Taxonomy" id="6706"/>
    <lineage>
        <taxon>Eukaryota</taxon>
        <taxon>Metazoa</taxon>
        <taxon>Ecdysozoa</taxon>
        <taxon>Arthropoda</taxon>
        <taxon>Crustacea</taxon>
        <taxon>Multicrustacea</taxon>
        <taxon>Malacostraca</taxon>
        <taxon>Eumalacostraca</taxon>
        <taxon>Eucarida</taxon>
        <taxon>Decapoda</taxon>
        <taxon>Pleocyemata</taxon>
        <taxon>Astacidea</taxon>
        <taxon>Nephropoidea</taxon>
        <taxon>Nephropidae</taxon>
        <taxon>Homarus</taxon>
    </lineage>
</organism>
<feature type="region of interest" description="Disordered" evidence="10">
    <location>
        <begin position="851"/>
        <end position="920"/>
    </location>
</feature>